<feature type="compositionally biased region" description="Basic and acidic residues" evidence="7">
    <location>
        <begin position="85"/>
        <end position="101"/>
    </location>
</feature>
<keyword evidence="10" id="KW-1185">Reference proteome</keyword>
<evidence type="ECO:0000259" key="8">
    <source>
        <dbReference type="PROSITE" id="PS51384"/>
    </source>
</evidence>
<comment type="similarity">
    <text evidence="2">Belongs to the flavoprotein pyridine nucleotide cytochrome reductase family.</text>
</comment>
<reference evidence="9" key="1">
    <citation type="submission" date="2023-06" db="EMBL/GenBank/DDBJ databases">
        <title>Genome-scale phylogeny and comparative genomics of the fungal order Sordariales.</title>
        <authorList>
            <consortium name="Lawrence Berkeley National Laboratory"/>
            <person name="Hensen N."/>
            <person name="Bonometti L."/>
            <person name="Westerberg I."/>
            <person name="Brannstrom I.O."/>
            <person name="Guillou S."/>
            <person name="Cros-Aarteil S."/>
            <person name="Calhoun S."/>
            <person name="Haridas S."/>
            <person name="Kuo A."/>
            <person name="Mondo S."/>
            <person name="Pangilinan J."/>
            <person name="Riley R."/>
            <person name="Labutti K."/>
            <person name="Andreopoulos B."/>
            <person name="Lipzen A."/>
            <person name="Chen C."/>
            <person name="Yanf M."/>
            <person name="Daum C."/>
            <person name="Ng V."/>
            <person name="Clum A."/>
            <person name="Steindorff A."/>
            <person name="Ohm R."/>
            <person name="Martin F."/>
            <person name="Silar P."/>
            <person name="Natvig D."/>
            <person name="Lalanne C."/>
            <person name="Gautier V."/>
            <person name="Ament-Velasquez S.L."/>
            <person name="Kruys A."/>
            <person name="Hutchinson M.I."/>
            <person name="Powell A.J."/>
            <person name="Barry K."/>
            <person name="Miller A.N."/>
            <person name="Grigoriev I.V."/>
            <person name="Debuchy R."/>
            <person name="Gladieux P."/>
            <person name="Thoren M.H."/>
            <person name="Johannesson H."/>
        </authorList>
    </citation>
    <scope>NUCLEOTIDE SEQUENCE</scope>
    <source>
        <strain evidence="9">CBS 307.81</strain>
    </source>
</reference>
<sequence>MSGRLISAGICLPRHGAVEGRLDLMKIKSVSLSSSQTPRHTLQRLYTQRAQHRQFHVSGFQAAQSRFSPPKPKKENSQSSPEANAAKDQDEPSVSKKEIRRERSRLIREKLREQEKEAYKRQELERQEEERVEQEIVEKTIQIREKLAQIKRMADDQKSRSQKGKGSNVIRNTFIAGVGSAAVLFLWEMWRFAYSTEPLNDQRFSPFEIVDRQQVSPTAFIITVKPVVSRWGGLANQWKLAGLERLQHKLSREGTWAVEIKQPELQVARDYTPLPELDVLSAAQEYDAHGRIQNFQLLQDLMSPQHPVPTFKFLIRRTDGGEVSSWLSRRKVGDVIELRGPHQSFNVVARTGYKEAEEAKKVMFLAGGTGIAPALQAAGSLFREHRQALGRMPQVDIIWANRSKEDVKAADNPVVELLEQLKQKSRGKINYVCTVDEEGRFITANDIIAKTQIASSQPPPRKLWFWASSSSPKAEQNGSEKEESNCYYHSPKHLITSAGEDHGRIDGKDSRWQCACPVGKPGFKNLLMVSGPEGFNNHFAGPKYWADGKERQGPVGGVIGELTKKYPSLANDWLVLKL</sequence>
<dbReference type="EMBL" id="JAULSY010000003">
    <property type="protein sequence ID" value="KAK0674095.1"/>
    <property type="molecule type" value="Genomic_DNA"/>
</dbReference>
<evidence type="ECO:0000256" key="6">
    <source>
        <dbReference type="PIRSR" id="PIRSR601834-1"/>
    </source>
</evidence>
<dbReference type="Pfam" id="PF08030">
    <property type="entry name" value="NAD_binding_6"/>
    <property type="match status" value="1"/>
</dbReference>
<feature type="binding site" evidence="6">
    <location>
        <position position="314"/>
    </location>
    <ligand>
        <name>FAD</name>
        <dbReference type="ChEBI" id="CHEBI:57692"/>
    </ligand>
</feature>
<name>A0AA40DGZ2_9PEZI</name>
<evidence type="ECO:0000313" key="10">
    <source>
        <dbReference type="Proteomes" id="UP001174997"/>
    </source>
</evidence>
<dbReference type="GO" id="GO:0016491">
    <property type="term" value="F:oxidoreductase activity"/>
    <property type="evidence" value="ECO:0007669"/>
    <property type="project" value="UniProtKB-KW"/>
</dbReference>
<dbReference type="Proteomes" id="UP001174997">
    <property type="component" value="Unassembled WGS sequence"/>
</dbReference>
<comment type="cofactor">
    <cofactor evidence="1 6">
        <name>FAD</name>
        <dbReference type="ChEBI" id="CHEBI:57692"/>
    </cofactor>
</comment>
<evidence type="ECO:0000256" key="2">
    <source>
        <dbReference type="ARBA" id="ARBA00006105"/>
    </source>
</evidence>
<evidence type="ECO:0000256" key="1">
    <source>
        <dbReference type="ARBA" id="ARBA00001974"/>
    </source>
</evidence>
<accession>A0AA40DGZ2</accession>
<dbReference type="SUPFAM" id="SSF52343">
    <property type="entry name" value="Ferredoxin reductase-like, C-terminal NADP-linked domain"/>
    <property type="match status" value="1"/>
</dbReference>
<feature type="domain" description="FAD-binding FR-type" evidence="8">
    <location>
        <begin position="202"/>
        <end position="348"/>
    </location>
</feature>
<dbReference type="InterPro" id="IPR039261">
    <property type="entry name" value="FNR_nucleotide-bd"/>
</dbReference>
<dbReference type="AlphaFoldDB" id="A0AA40DGZ2"/>
<gene>
    <name evidence="9" type="ORF">QBC41DRAFT_71306</name>
</gene>
<keyword evidence="3 6" id="KW-0285">Flavoprotein</keyword>
<comment type="caution">
    <text evidence="9">The sequence shown here is derived from an EMBL/GenBank/DDBJ whole genome shotgun (WGS) entry which is preliminary data.</text>
</comment>
<dbReference type="CDD" id="cd06183">
    <property type="entry name" value="cyt_b5_reduct_like"/>
    <property type="match status" value="1"/>
</dbReference>
<dbReference type="InterPro" id="IPR017938">
    <property type="entry name" value="Riboflavin_synthase-like_b-brl"/>
</dbReference>
<dbReference type="Gene3D" id="2.40.30.10">
    <property type="entry name" value="Translation factors"/>
    <property type="match status" value="1"/>
</dbReference>
<dbReference type="PANTHER" id="PTHR19370">
    <property type="entry name" value="NADH-CYTOCHROME B5 REDUCTASE"/>
    <property type="match status" value="1"/>
</dbReference>
<dbReference type="GO" id="GO:0005739">
    <property type="term" value="C:mitochondrion"/>
    <property type="evidence" value="ECO:0007669"/>
    <property type="project" value="TreeGrafter"/>
</dbReference>
<dbReference type="InterPro" id="IPR017927">
    <property type="entry name" value="FAD-bd_FR_type"/>
</dbReference>
<feature type="binding site" evidence="6">
    <location>
        <position position="324"/>
    </location>
    <ligand>
        <name>FAD</name>
        <dbReference type="ChEBI" id="CHEBI:57692"/>
    </ligand>
</feature>
<feature type="region of interest" description="Disordered" evidence="7">
    <location>
        <begin position="62"/>
        <end position="101"/>
    </location>
</feature>
<evidence type="ECO:0000256" key="5">
    <source>
        <dbReference type="ARBA" id="ARBA00023002"/>
    </source>
</evidence>
<dbReference type="PANTHER" id="PTHR19370:SF189">
    <property type="entry name" value="CYTOCHROME C MITOCHONDRIAL IMPORT FACTOR CYC2"/>
    <property type="match status" value="1"/>
</dbReference>
<proteinExistence type="inferred from homology"/>
<dbReference type="Gene3D" id="3.40.50.80">
    <property type="entry name" value="Nucleotide-binding domain of ferredoxin-NADP reductase (FNR) module"/>
    <property type="match status" value="1"/>
</dbReference>
<evidence type="ECO:0000256" key="7">
    <source>
        <dbReference type="SAM" id="MobiDB-lite"/>
    </source>
</evidence>
<feature type="binding site" evidence="6">
    <location>
        <position position="323"/>
    </location>
    <ligand>
        <name>FAD</name>
        <dbReference type="ChEBI" id="CHEBI:57692"/>
    </ligand>
</feature>
<keyword evidence="5" id="KW-0560">Oxidoreductase</keyword>
<dbReference type="SUPFAM" id="SSF63380">
    <property type="entry name" value="Riboflavin synthase domain-like"/>
    <property type="match status" value="1"/>
</dbReference>
<organism evidence="9 10">
    <name type="scientific">Cercophora samala</name>
    <dbReference type="NCBI Taxonomy" id="330535"/>
    <lineage>
        <taxon>Eukaryota</taxon>
        <taxon>Fungi</taxon>
        <taxon>Dikarya</taxon>
        <taxon>Ascomycota</taxon>
        <taxon>Pezizomycotina</taxon>
        <taxon>Sordariomycetes</taxon>
        <taxon>Sordariomycetidae</taxon>
        <taxon>Sordariales</taxon>
        <taxon>Lasiosphaeriaceae</taxon>
        <taxon>Cercophora</taxon>
    </lineage>
</organism>
<evidence type="ECO:0000313" key="9">
    <source>
        <dbReference type="EMBL" id="KAK0674095.1"/>
    </source>
</evidence>
<protein>
    <submittedName>
        <fullName evidence="9">Cytochrome c mitochondrial import factor CYC2</fullName>
    </submittedName>
</protein>
<dbReference type="PROSITE" id="PS51384">
    <property type="entry name" value="FAD_FR"/>
    <property type="match status" value="1"/>
</dbReference>
<evidence type="ECO:0000256" key="3">
    <source>
        <dbReference type="ARBA" id="ARBA00022630"/>
    </source>
</evidence>
<keyword evidence="4 6" id="KW-0274">FAD</keyword>
<dbReference type="InterPro" id="IPR013121">
    <property type="entry name" value="Fe_red_NAD-bd_6"/>
</dbReference>
<evidence type="ECO:0000256" key="4">
    <source>
        <dbReference type="ARBA" id="ARBA00022827"/>
    </source>
</evidence>
<dbReference type="InterPro" id="IPR001834">
    <property type="entry name" value="CBR-like"/>
</dbReference>